<reference evidence="5 6" key="1">
    <citation type="submission" date="2024-10" db="EMBL/GenBank/DDBJ databases">
        <title>The Natural Products Discovery Center: Release of the First 8490 Sequenced Strains for Exploring Actinobacteria Biosynthetic Diversity.</title>
        <authorList>
            <person name="Kalkreuter E."/>
            <person name="Kautsar S.A."/>
            <person name="Yang D."/>
            <person name="Bader C.D."/>
            <person name="Teijaro C.N."/>
            <person name="Fluegel L."/>
            <person name="Davis C.M."/>
            <person name="Simpson J.R."/>
            <person name="Lauterbach L."/>
            <person name="Steele A.D."/>
            <person name="Gui C."/>
            <person name="Meng S."/>
            <person name="Li G."/>
            <person name="Viehrig K."/>
            <person name="Ye F."/>
            <person name="Su P."/>
            <person name="Kiefer A.F."/>
            <person name="Nichols A."/>
            <person name="Cepeda A.J."/>
            <person name="Yan W."/>
            <person name="Fan B."/>
            <person name="Jiang Y."/>
            <person name="Adhikari A."/>
            <person name="Zheng C.-J."/>
            <person name="Schuster L."/>
            <person name="Cowan T.M."/>
            <person name="Smanski M.J."/>
            <person name="Chevrette M.G."/>
            <person name="De Carvalho L.P.S."/>
            <person name="Shen B."/>
        </authorList>
    </citation>
    <scope>NUCLEOTIDE SEQUENCE [LARGE SCALE GENOMIC DNA]</scope>
    <source>
        <strain evidence="5 6">NPDC001390</strain>
    </source>
</reference>
<dbReference type="EMBL" id="JBIAWJ010000027">
    <property type="protein sequence ID" value="MFF4526616.1"/>
    <property type="molecule type" value="Genomic_DNA"/>
</dbReference>
<feature type="domain" description="HTH gntR-type" evidence="4">
    <location>
        <begin position="8"/>
        <end position="75"/>
    </location>
</feature>
<dbReference type="Pfam" id="PF07729">
    <property type="entry name" value="FCD"/>
    <property type="match status" value="1"/>
</dbReference>
<dbReference type="InterPro" id="IPR036388">
    <property type="entry name" value="WH-like_DNA-bd_sf"/>
</dbReference>
<dbReference type="InterPro" id="IPR011711">
    <property type="entry name" value="GntR_C"/>
</dbReference>
<evidence type="ECO:0000256" key="3">
    <source>
        <dbReference type="ARBA" id="ARBA00023163"/>
    </source>
</evidence>
<keyword evidence="2" id="KW-0238">DNA-binding</keyword>
<name>A0ABW6UTB9_9ACTN</name>
<evidence type="ECO:0000313" key="6">
    <source>
        <dbReference type="Proteomes" id="UP001602058"/>
    </source>
</evidence>
<organism evidence="5 6">
    <name type="scientific">Streptomyces bluensis</name>
    <dbReference type="NCBI Taxonomy" id="33897"/>
    <lineage>
        <taxon>Bacteria</taxon>
        <taxon>Bacillati</taxon>
        <taxon>Actinomycetota</taxon>
        <taxon>Actinomycetes</taxon>
        <taxon>Kitasatosporales</taxon>
        <taxon>Streptomycetaceae</taxon>
        <taxon>Streptomyces</taxon>
    </lineage>
</organism>
<dbReference type="SUPFAM" id="SSF48008">
    <property type="entry name" value="GntR ligand-binding domain-like"/>
    <property type="match status" value="1"/>
</dbReference>
<dbReference type="SMART" id="SM00895">
    <property type="entry name" value="FCD"/>
    <property type="match status" value="1"/>
</dbReference>
<evidence type="ECO:0000256" key="1">
    <source>
        <dbReference type="ARBA" id="ARBA00023015"/>
    </source>
</evidence>
<dbReference type="InterPro" id="IPR036390">
    <property type="entry name" value="WH_DNA-bd_sf"/>
</dbReference>
<keyword evidence="6" id="KW-1185">Reference proteome</keyword>
<evidence type="ECO:0000313" key="5">
    <source>
        <dbReference type="EMBL" id="MFF4526616.1"/>
    </source>
</evidence>
<dbReference type="PROSITE" id="PS50949">
    <property type="entry name" value="HTH_GNTR"/>
    <property type="match status" value="1"/>
</dbReference>
<gene>
    <name evidence="5" type="ORF">ACFY1D_35080</name>
</gene>
<dbReference type="PANTHER" id="PTHR43537">
    <property type="entry name" value="TRANSCRIPTIONAL REGULATOR, GNTR FAMILY"/>
    <property type="match status" value="1"/>
</dbReference>
<protein>
    <submittedName>
        <fullName evidence="5">GntR family transcriptional regulator</fullName>
    </submittedName>
</protein>
<evidence type="ECO:0000259" key="4">
    <source>
        <dbReference type="PROSITE" id="PS50949"/>
    </source>
</evidence>
<dbReference type="InterPro" id="IPR000524">
    <property type="entry name" value="Tscrpt_reg_HTH_GntR"/>
</dbReference>
<sequence length="247" mass="26653">MDSGSGSGSMSDRAVSEIRQRVIHGDLAPGASFSEADIAQRLQMSKAPVREALAVLRRLGWVEVIPRSGYRVPPVTLRGMQDLFELRLWLEPEAAALAARHGARRPEQIAALQEFCTREEEGSGEDPAAWLTDHYRAHRRIAVLSGNAELERVLDEALLKMERYHALDVIDSAAGSGGPESTHRRLVEAIAAGDSAAARDLATLHVREARDRAVAAVLDSEALRAVDLTSLGQPSGLPDAASQLRSA</sequence>
<keyword evidence="3" id="KW-0804">Transcription</keyword>
<dbReference type="Proteomes" id="UP001602058">
    <property type="component" value="Unassembled WGS sequence"/>
</dbReference>
<dbReference type="CDD" id="cd07377">
    <property type="entry name" value="WHTH_GntR"/>
    <property type="match status" value="1"/>
</dbReference>
<comment type="caution">
    <text evidence="5">The sequence shown here is derived from an EMBL/GenBank/DDBJ whole genome shotgun (WGS) entry which is preliminary data.</text>
</comment>
<keyword evidence="1" id="KW-0805">Transcription regulation</keyword>
<accession>A0ABW6UTB9</accession>
<dbReference type="Pfam" id="PF00392">
    <property type="entry name" value="GntR"/>
    <property type="match status" value="1"/>
</dbReference>
<dbReference type="InterPro" id="IPR008920">
    <property type="entry name" value="TF_FadR/GntR_C"/>
</dbReference>
<evidence type="ECO:0000256" key="2">
    <source>
        <dbReference type="ARBA" id="ARBA00023125"/>
    </source>
</evidence>
<dbReference type="SMART" id="SM00345">
    <property type="entry name" value="HTH_GNTR"/>
    <property type="match status" value="1"/>
</dbReference>
<proteinExistence type="predicted"/>
<dbReference type="Gene3D" id="1.10.10.10">
    <property type="entry name" value="Winged helix-like DNA-binding domain superfamily/Winged helix DNA-binding domain"/>
    <property type="match status" value="1"/>
</dbReference>
<dbReference type="SUPFAM" id="SSF46785">
    <property type="entry name" value="Winged helix' DNA-binding domain"/>
    <property type="match status" value="1"/>
</dbReference>
<dbReference type="PANTHER" id="PTHR43537:SF24">
    <property type="entry name" value="GLUCONATE OPERON TRANSCRIPTIONAL REPRESSOR"/>
    <property type="match status" value="1"/>
</dbReference>
<dbReference type="RefSeq" id="WP_350962236.1">
    <property type="nucleotide sequence ID" value="NZ_JBEOYX010000029.1"/>
</dbReference>
<dbReference type="Gene3D" id="1.20.120.530">
    <property type="entry name" value="GntR ligand-binding domain-like"/>
    <property type="match status" value="1"/>
</dbReference>